<evidence type="ECO:0000313" key="3">
    <source>
        <dbReference type="Proteomes" id="UP000193685"/>
    </source>
</evidence>
<comment type="caution">
    <text evidence="2">The sequence shown here is derived from an EMBL/GenBank/DDBJ whole genome shotgun (WGS) entry which is preliminary data.</text>
</comment>
<sequence>MVMLSVQNLVLVYTTMLSSLAGFCIYDPRIILKQGTVQLIADAMQIPHYPYPPESLSIAGLLLFFQAWIYLTIYVRNDIGLLAALTPLRFLFSFALCGWSYLTSNLAVGNALVFSAAFGDLIFQFWLYATLREATANGSGATPVA</sequence>
<feature type="transmembrane region" description="Helical" evidence="1">
    <location>
        <begin position="56"/>
        <end position="75"/>
    </location>
</feature>
<dbReference type="OMA" id="CDLMWQF"/>
<gene>
    <name evidence="2" type="ORF">BCR37DRAFT_342527</name>
</gene>
<keyword evidence="1" id="KW-1133">Transmembrane helix</keyword>
<dbReference type="Proteomes" id="UP000193685">
    <property type="component" value="Unassembled WGS sequence"/>
</dbReference>
<protein>
    <submittedName>
        <fullName evidence="2">Increased loss of mitochondrial DNA protein 1</fullName>
    </submittedName>
</protein>
<name>A0A1Y2FUC2_PROLT</name>
<feature type="transmembrane region" description="Helical" evidence="1">
    <location>
        <begin position="108"/>
        <end position="129"/>
    </location>
</feature>
<dbReference type="EMBL" id="MCFI01000001">
    <property type="protein sequence ID" value="ORY87610.1"/>
    <property type="molecule type" value="Genomic_DNA"/>
</dbReference>
<keyword evidence="1" id="KW-0472">Membrane</keyword>
<feature type="transmembrane region" description="Helical" evidence="1">
    <location>
        <begin position="82"/>
        <end position="102"/>
    </location>
</feature>
<proteinExistence type="predicted"/>
<accession>A0A1Y2FUC2</accession>
<evidence type="ECO:0000256" key="1">
    <source>
        <dbReference type="SAM" id="Phobius"/>
    </source>
</evidence>
<evidence type="ECO:0000313" key="2">
    <source>
        <dbReference type="EMBL" id="ORY87610.1"/>
    </source>
</evidence>
<dbReference type="OrthoDB" id="5299849at2759"/>
<keyword evidence="3" id="KW-1185">Reference proteome</keyword>
<keyword evidence="1" id="KW-0812">Transmembrane</keyword>
<dbReference type="InterPro" id="IPR018815">
    <property type="entry name" value="Incr_loss_mito_DNA_1"/>
</dbReference>
<reference evidence="2 3" key="1">
    <citation type="submission" date="2016-07" db="EMBL/GenBank/DDBJ databases">
        <title>Pervasive Adenine N6-methylation of Active Genes in Fungi.</title>
        <authorList>
            <consortium name="DOE Joint Genome Institute"/>
            <person name="Mondo S.J."/>
            <person name="Dannebaum R.O."/>
            <person name="Kuo R.C."/>
            <person name="Labutti K."/>
            <person name="Haridas S."/>
            <person name="Kuo A."/>
            <person name="Salamov A."/>
            <person name="Ahrendt S.R."/>
            <person name="Lipzen A."/>
            <person name="Sullivan W."/>
            <person name="Andreopoulos W.B."/>
            <person name="Clum A."/>
            <person name="Lindquist E."/>
            <person name="Daum C."/>
            <person name="Ramamoorthy G.K."/>
            <person name="Gryganskyi A."/>
            <person name="Culley D."/>
            <person name="Magnuson J.K."/>
            <person name="James T.Y."/>
            <person name="O'Malley M.A."/>
            <person name="Stajich J.E."/>
            <person name="Spatafora J.W."/>
            <person name="Visel A."/>
            <person name="Grigoriev I.V."/>
        </authorList>
    </citation>
    <scope>NUCLEOTIDE SEQUENCE [LARGE SCALE GENOMIC DNA]</scope>
    <source>
        <strain evidence="2 3">12-1054</strain>
    </source>
</reference>
<organism evidence="2 3">
    <name type="scientific">Protomyces lactucae-debilis</name>
    <dbReference type="NCBI Taxonomy" id="2754530"/>
    <lineage>
        <taxon>Eukaryota</taxon>
        <taxon>Fungi</taxon>
        <taxon>Dikarya</taxon>
        <taxon>Ascomycota</taxon>
        <taxon>Taphrinomycotina</taxon>
        <taxon>Taphrinomycetes</taxon>
        <taxon>Taphrinales</taxon>
        <taxon>Protomycetaceae</taxon>
        <taxon>Protomyces</taxon>
    </lineage>
</organism>
<dbReference type="PANTHER" id="PTHR28029">
    <property type="entry name" value="PROTEIN ILM1"/>
    <property type="match status" value="1"/>
</dbReference>
<dbReference type="RefSeq" id="XP_040728105.1">
    <property type="nucleotide sequence ID" value="XM_040867435.1"/>
</dbReference>
<dbReference type="PANTHER" id="PTHR28029:SF1">
    <property type="entry name" value="PROTEIN ILM1"/>
    <property type="match status" value="1"/>
</dbReference>
<dbReference type="Pfam" id="PF10311">
    <property type="entry name" value="Ilm1"/>
    <property type="match status" value="1"/>
</dbReference>
<dbReference type="GeneID" id="63784034"/>
<dbReference type="AlphaFoldDB" id="A0A1Y2FUC2"/>